<dbReference type="AlphaFoldDB" id="A0A7W6G225"/>
<accession>A0A7W6G225</accession>
<evidence type="ECO:0000313" key="2">
    <source>
        <dbReference type="Proteomes" id="UP000565286"/>
    </source>
</evidence>
<protein>
    <submittedName>
        <fullName evidence="1">Uncharacterized protein</fullName>
    </submittedName>
</protein>
<dbReference type="Proteomes" id="UP000565286">
    <property type="component" value="Unassembled WGS sequence"/>
</dbReference>
<comment type="caution">
    <text evidence="1">The sequence shown here is derived from an EMBL/GenBank/DDBJ whole genome shotgun (WGS) entry which is preliminary data.</text>
</comment>
<name>A0A7W6G225_9HYPH</name>
<organism evidence="1 2">
    <name type="scientific">Rhizobium skierniewicense</name>
    <dbReference type="NCBI Taxonomy" id="984260"/>
    <lineage>
        <taxon>Bacteria</taxon>
        <taxon>Pseudomonadati</taxon>
        <taxon>Pseudomonadota</taxon>
        <taxon>Alphaproteobacteria</taxon>
        <taxon>Hyphomicrobiales</taxon>
        <taxon>Rhizobiaceae</taxon>
        <taxon>Rhizobium/Agrobacterium group</taxon>
        <taxon>Rhizobium</taxon>
    </lineage>
</organism>
<gene>
    <name evidence="1" type="ORF">GGQ73_002340</name>
</gene>
<keyword evidence="2" id="KW-1185">Reference proteome</keyword>
<evidence type="ECO:0000313" key="1">
    <source>
        <dbReference type="EMBL" id="MBB3946387.1"/>
    </source>
</evidence>
<reference evidence="1 2" key="1">
    <citation type="submission" date="2020-08" db="EMBL/GenBank/DDBJ databases">
        <title>Genomic Encyclopedia of Type Strains, Phase IV (KMG-IV): sequencing the most valuable type-strain genomes for metagenomic binning, comparative biology and taxonomic classification.</title>
        <authorList>
            <person name="Goeker M."/>
        </authorList>
    </citation>
    <scope>NUCLEOTIDE SEQUENCE [LARGE SCALE GENOMIC DNA]</scope>
    <source>
        <strain evidence="1 2">DSM 26438</strain>
    </source>
</reference>
<sequence length="90" mass="9374">MFTVTNNTGRILTLYNGATVIAAIANGAVGNSNQLNVSTIGYGDAIFANSSGTFADNTNYTATYQASSPNFPQNNVLFANGLPGGNVRFF</sequence>
<dbReference type="EMBL" id="JACIDV010000006">
    <property type="protein sequence ID" value="MBB3946387.1"/>
    <property type="molecule type" value="Genomic_DNA"/>
</dbReference>
<dbReference type="RefSeq" id="WP_183896338.1">
    <property type="nucleotide sequence ID" value="NZ_JACIDV010000006.1"/>
</dbReference>
<proteinExistence type="predicted"/>